<dbReference type="AlphaFoldDB" id="A0A835HP79"/>
<feature type="compositionally biased region" description="Basic and acidic residues" evidence="1">
    <location>
        <begin position="127"/>
        <end position="137"/>
    </location>
</feature>
<comment type="caution">
    <text evidence="2">The sequence shown here is derived from an EMBL/GenBank/DDBJ whole genome shotgun (WGS) entry which is preliminary data.</text>
</comment>
<dbReference type="Proteomes" id="UP000631114">
    <property type="component" value="Unassembled WGS sequence"/>
</dbReference>
<feature type="region of interest" description="Disordered" evidence="1">
    <location>
        <begin position="99"/>
        <end position="137"/>
    </location>
</feature>
<protein>
    <submittedName>
        <fullName evidence="2">Uncharacterized protein</fullName>
    </submittedName>
</protein>
<feature type="region of interest" description="Disordered" evidence="1">
    <location>
        <begin position="24"/>
        <end position="69"/>
    </location>
</feature>
<accession>A0A835HP79</accession>
<evidence type="ECO:0000256" key="1">
    <source>
        <dbReference type="SAM" id="MobiDB-lite"/>
    </source>
</evidence>
<dbReference type="EMBL" id="JADFTS010000006">
    <property type="protein sequence ID" value="KAF9601668.1"/>
    <property type="molecule type" value="Genomic_DNA"/>
</dbReference>
<reference evidence="2 3" key="1">
    <citation type="submission" date="2020-10" db="EMBL/GenBank/DDBJ databases">
        <title>The Coptis chinensis genome and diversification of protoberbering-type alkaloids.</title>
        <authorList>
            <person name="Wang B."/>
            <person name="Shu S."/>
            <person name="Song C."/>
            <person name="Liu Y."/>
        </authorList>
    </citation>
    <scope>NUCLEOTIDE SEQUENCE [LARGE SCALE GENOMIC DNA]</scope>
    <source>
        <strain evidence="2">HL-2020</strain>
        <tissue evidence="2">Leaf</tissue>
    </source>
</reference>
<keyword evidence="3" id="KW-1185">Reference proteome</keyword>
<name>A0A835HP79_9MAGN</name>
<evidence type="ECO:0000313" key="3">
    <source>
        <dbReference type="Proteomes" id="UP000631114"/>
    </source>
</evidence>
<gene>
    <name evidence="2" type="ORF">IFM89_021720</name>
</gene>
<evidence type="ECO:0000313" key="2">
    <source>
        <dbReference type="EMBL" id="KAF9601668.1"/>
    </source>
</evidence>
<feature type="compositionally biased region" description="Acidic residues" evidence="1">
    <location>
        <begin position="104"/>
        <end position="113"/>
    </location>
</feature>
<organism evidence="2 3">
    <name type="scientific">Coptis chinensis</name>
    <dbReference type="NCBI Taxonomy" id="261450"/>
    <lineage>
        <taxon>Eukaryota</taxon>
        <taxon>Viridiplantae</taxon>
        <taxon>Streptophyta</taxon>
        <taxon>Embryophyta</taxon>
        <taxon>Tracheophyta</taxon>
        <taxon>Spermatophyta</taxon>
        <taxon>Magnoliopsida</taxon>
        <taxon>Ranunculales</taxon>
        <taxon>Ranunculaceae</taxon>
        <taxon>Coptidoideae</taxon>
        <taxon>Coptis</taxon>
    </lineage>
</organism>
<sequence length="358" mass="40344">MFLKRGNTFHPFGIRMKKGIAKKKVGTEKKLKPTTTVAKAQGGQKLQMGEKKRRKAKPKEEEKEETEQNLSIDVLYESQQLMLNKSIVEASVKRTTLIEKKGDDESETEDEFESPPPPKRARAVLRPSEKGEAKGSLKNKPAEIKVVAALKKKQVAVTRLPPVKKKVELAEVVAALKKKSAEVKVRSSPLSKGTKRRRHLLSLLDDGIMEGLTREENEVEARKNVMDTVYEINTTFGLKPRSLCSAADDYVNDDIVNGSQPNPDLVPQLFDSEYLDCHINQSQLELQRRVGDHLTKCISNSHMRNDFLKKNHSRQREAEKNEAFKDMDITGEDALNIPNMVLKLIECLLCGLFNVSSI</sequence>
<proteinExistence type="predicted"/>